<keyword evidence="8" id="KW-0106">Calcium</keyword>
<evidence type="ECO:0000256" key="9">
    <source>
        <dbReference type="ARBA" id="ARBA00022963"/>
    </source>
</evidence>
<evidence type="ECO:0000256" key="6">
    <source>
        <dbReference type="ARBA" id="ARBA00022723"/>
    </source>
</evidence>
<dbReference type="CDD" id="cd00519">
    <property type="entry name" value="Lipase_3"/>
    <property type="match status" value="1"/>
</dbReference>
<dbReference type="OrthoDB" id="438440at2759"/>
<dbReference type="PANTHER" id="PTHR45792">
    <property type="entry name" value="DIACYLGLYCEROL LIPASE HOMOLOG-RELATED"/>
    <property type="match status" value="1"/>
</dbReference>
<comment type="catalytic activity">
    <reaction evidence="13">
        <text>a 1,2-diacyl-sn-glycerol + H2O = a 2-acylglycerol + a fatty acid + H(+)</text>
        <dbReference type="Rhea" id="RHEA:33275"/>
        <dbReference type="ChEBI" id="CHEBI:15377"/>
        <dbReference type="ChEBI" id="CHEBI:15378"/>
        <dbReference type="ChEBI" id="CHEBI:17389"/>
        <dbReference type="ChEBI" id="CHEBI:17815"/>
        <dbReference type="ChEBI" id="CHEBI:28868"/>
        <dbReference type="EC" id="3.1.1.116"/>
    </reaction>
    <physiologicalReaction direction="left-to-right" evidence="13">
        <dbReference type="Rhea" id="RHEA:33276"/>
    </physiologicalReaction>
</comment>
<dbReference type="Gene3D" id="3.40.50.1820">
    <property type="entry name" value="alpha/beta hydrolase"/>
    <property type="match status" value="1"/>
</dbReference>
<feature type="region of interest" description="Disordered" evidence="15">
    <location>
        <begin position="670"/>
        <end position="694"/>
    </location>
</feature>
<dbReference type="GO" id="GO:0016298">
    <property type="term" value="F:lipase activity"/>
    <property type="evidence" value="ECO:0007669"/>
    <property type="project" value="TreeGrafter"/>
</dbReference>
<evidence type="ECO:0000256" key="12">
    <source>
        <dbReference type="ARBA" id="ARBA00023136"/>
    </source>
</evidence>
<keyword evidence="3" id="KW-1003">Cell membrane</keyword>
<keyword evidence="20" id="KW-1185">Reference proteome</keyword>
<dbReference type="InterPro" id="IPR002921">
    <property type="entry name" value="Fungal_lipase-type"/>
</dbReference>
<name>A0A7S4A1D0_9STRA</name>
<feature type="transmembrane region" description="Helical" evidence="16">
    <location>
        <begin position="137"/>
        <end position="161"/>
    </location>
</feature>
<keyword evidence="4" id="KW-0597">Phosphoprotein</keyword>
<evidence type="ECO:0000256" key="11">
    <source>
        <dbReference type="ARBA" id="ARBA00023098"/>
    </source>
</evidence>
<reference evidence="18" key="1">
    <citation type="submission" date="2021-01" db="EMBL/GenBank/DDBJ databases">
        <authorList>
            <person name="Corre E."/>
            <person name="Pelletier E."/>
            <person name="Niang G."/>
            <person name="Scheremetjew M."/>
            <person name="Finn R."/>
            <person name="Kale V."/>
            <person name="Holt S."/>
            <person name="Cochrane G."/>
            <person name="Meng A."/>
            <person name="Brown T."/>
            <person name="Cohen L."/>
        </authorList>
    </citation>
    <scope>NUCLEOTIDE SEQUENCE</scope>
    <source>
        <strain evidence="18">CCMP1756</strain>
    </source>
</reference>
<evidence type="ECO:0000259" key="17">
    <source>
        <dbReference type="Pfam" id="PF01764"/>
    </source>
</evidence>
<keyword evidence="12 16" id="KW-0472">Membrane</keyword>
<proteinExistence type="predicted"/>
<sequence>MPALVLFKRRYRIASDDLHLPALWLAGLRLFGAVVVLVYLIQVEARSHPECKVRHGFAALLGCVAFVGAIGAVGAFIIAVDSTRGLVLQRDARRTARKLLEIGLACFPVELLLGGLCVWAAWWGGSETCRREGGDLVLLRVAATLTAVAYGATGIFAIMILDAHGGKAKLREPLRRGETLEVPLRDVSLEDRARLASLCHCACRVIAGCACGLLGKAPADDHATHTDRTPRGKRLKASAALWEVAELWSDWCGALDAVPSDLVAGMALVRARQKQGAQKWPYRSQVHAKAVKLDPSDERLETLQYFATYAFAVYGIEMSCARNPCRGLVACGRGLNPCSKGNLDDAALDYDSRDAKVLFFDNEAAPNSRVPVAVMHDAARGVIIITCRGTMSLEDCLSDVTCADIALSSFQEPRFEECPFEREPRLEGRAHAGMASIAFNTLPLVLPHLDKTSEPIVCVGHSLGGGVAQLLAFFLTKARPQRDVSCVAYESPGTLVDPATARAMDAFCLSSVLADDLVPRIGVPQLFGLRDACVDGLCKCKVPKWRALASLAARYPVCDKLLDENNEEASALSEACCQLLKDEAREDLRTPQILCVPGRIVHFVREQKERHNVSAFLTERDHFDSLVVSATLMTDHFPWKVERAIADARAPPASRRLRTAATAVVAAQRLSPRDDATAAKPTTEPEAEAEAAVERPGFTRKLSSFLFGEQEPVADSEIAVRASDNI</sequence>
<dbReference type="InterPro" id="IPR052214">
    <property type="entry name" value="DAG_Lipase-Related"/>
</dbReference>
<evidence type="ECO:0000256" key="16">
    <source>
        <dbReference type="SAM" id="Phobius"/>
    </source>
</evidence>
<dbReference type="EC" id="3.1.1.116" evidence="14"/>
<evidence type="ECO:0000256" key="4">
    <source>
        <dbReference type="ARBA" id="ARBA00022553"/>
    </source>
</evidence>
<keyword evidence="9" id="KW-0442">Lipid degradation</keyword>
<evidence type="ECO:0000256" key="15">
    <source>
        <dbReference type="SAM" id="MobiDB-lite"/>
    </source>
</evidence>
<keyword evidence="5 16" id="KW-0812">Transmembrane</keyword>
<comment type="subcellular location">
    <subcellularLocation>
        <location evidence="2">Cell membrane</location>
        <topology evidence="2">Multi-pass membrane protein</topology>
    </subcellularLocation>
</comment>
<evidence type="ECO:0000313" key="20">
    <source>
        <dbReference type="Proteomes" id="UP000789595"/>
    </source>
</evidence>
<evidence type="ECO:0000256" key="7">
    <source>
        <dbReference type="ARBA" id="ARBA00022801"/>
    </source>
</evidence>
<dbReference type="Proteomes" id="UP000789595">
    <property type="component" value="Unassembled WGS sequence"/>
</dbReference>
<dbReference type="Pfam" id="PF01764">
    <property type="entry name" value="Lipase_3"/>
    <property type="match status" value="1"/>
</dbReference>
<reference evidence="19" key="2">
    <citation type="submission" date="2021-11" db="EMBL/GenBank/DDBJ databases">
        <authorList>
            <consortium name="Genoscope - CEA"/>
            <person name="William W."/>
        </authorList>
    </citation>
    <scope>NUCLEOTIDE SEQUENCE</scope>
</reference>
<evidence type="ECO:0000256" key="13">
    <source>
        <dbReference type="ARBA" id="ARBA00024531"/>
    </source>
</evidence>
<keyword evidence="6" id="KW-0479">Metal-binding</keyword>
<dbReference type="InterPro" id="IPR029058">
    <property type="entry name" value="AB_hydrolase_fold"/>
</dbReference>
<evidence type="ECO:0000256" key="8">
    <source>
        <dbReference type="ARBA" id="ARBA00022837"/>
    </source>
</evidence>
<keyword evidence="10 16" id="KW-1133">Transmembrane helix</keyword>
<dbReference type="GO" id="GO:0016042">
    <property type="term" value="P:lipid catabolic process"/>
    <property type="evidence" value="ECO:0007669"/>
    <property type="project" value="UniProtKB-KW"/>
</dbReference>
<dbReference type="GO" id="GO:0046872">
    <property type="term" value="F:metal ion binding"/>
    <property type="evidence" value="ECO:0007669"/>
    <property type="project" value="UniProtKB-KW"/>
</dbReference>
<accession>A0A7S4A1D0</accession>
<feature type="transmembrane region" description="Helical" evidence="16">
    <location>
        <begin position="21"/>
        <end position="41"/>
    </location>
</feature>
<feature type="domain" description="Fungal lipase-type" evidence="17">
    <location>
        <begin position="385"/>
        <end position="521"/>
    </location>
</feature>
<protein>
    <recommendedName>
        <fullName evidence="14">sn-1-specific diacylglycerol lipase</fullName>
        <ecNumber evidence="14">3.1.1.116</ecNumber>
    </recommendedName>
</protein>
<dbReference type="SUPFAM" id="SSF53474">
    <property type="entry name" value="alpha/beta-Hydrolases"/>
    <property type="match status" value="1"/>
</dbReference>
<evidence type="ECO:0000256" key="5">
    <source>
        <dbReference type="ARBA" id="ARBA00022692"/>
    </source>
</evidence>
<feature type="transmembrane region" description="Helical" evidence="16">
    <location>
        <begin position="99"/>
        <end position="125"/>
    </location>
</feature>
<dbReference type="AlphaFoldDB" id="A0A7S4A1D0"/>
<keyword evidence="7" id="KW-0378">Hydrolase</keyword>
<evidence type="ECO:0000256" key="10">
    <source>
        <dbReference type="ARBA" id="ARBA00022989"/>
    </source>
</evidence>
<keyword evidence="11" id="KW-0443">Lipid metabolism</keyword>
<evidence type="ECO:0000256" key="2">
    <source>
        <dbReference type="ARBA" id="ARBA00004651"/>
    </source>
</evidence>
<comment type="cofactor">
    <cofactor evidence="1">
        <name>Ca(2+)</name>
        <dbReference type="ChEBI" id="CHEBI:29108"/>
    </cofactor>
</comment>
<evidence type="ECO:0000256" key="3">
    <source>
        <dbReference type="ARBA" id="ARBA00022475"/>
    </source>
</evidence>
<feature type="transmembrane region" description="Helical" evidence="16">
    <location>
        <begin position="56"/>
        <end position="78"/>
    </location>
</feature>
<dbReference type="EMBL" id="CAKKNE010000001">
    <property type="protein sequence ID" value="CAH0364860.1"/>
    <property type="molecule type" value="Genomic_DNA"/>
</dbReference>
<evidence type="ECO:0000313" key="18">
    <source>
        <dbReference type="EMBL" id="CAE0700829.1"/>
    </source>
</evidence>
<dbReference type="GO" id="GO:0005886">
    <property type="term" value="C:plasma membrane"/>
    <property type="evidence" value="ECO:0007669"/>
    <property type="project" value="UniProtKB-SubCell"/>
</dbReference>
<gene>
    <name evidence="18" type="ORF">PCAL00307_LOCUS16265</name>
    <name evidence="19" type="ORF">PECAL_1P12450</name>
</gene>
<evidence type="ECO:0000313" key="19">
    <source>
        <dbReference type="EMBL" id="CAH0364860.1"/>
    </source>
</evidence>
<dbReference type="PANTHER" id="PTHR45792:SF8">
    <property type="entry name" value="DIACYLGLYCEROL LIPASE-ALPHA"/>
    <property type="match status" value="1"/>
</dbReference>
<dbReference type="EMBL" id="HBIW01018889">
    <property type="protein sequence ID" value="CAE0700829.1"/>
    <property type="molecule type" value="Transcribed_RNA"/>
</dbReference>
<evidence type="ECO:0000256" key="1">
    <source>
        <dbReference type="ARBA" id="ARBA00001913"/>
    </source>
</evidence>
<organism evidence="18">
    <name type="scientific">Pelagomonas calceolata</name>
    <dbReference type="NCBI Taxonomy" id="35677"/>
    <lineage>
        <taxon>Eukaryota</taxon>
        <taxon>Sar</taxon>
        <taxon>Stramenopiles</taxon>
        <taxon>Ochrophyta</taxon>
        <taxon>Pelagophyceae</taxon>
        <taxon>Pelagomonadales</taxon>
        <taxon>Pelagomonadaceae</taxon>
        <taxon>Pelagomonas</taxon>
    </lineage>
</organism>
<evidence type="ECO:0000256" key="14">
    <source>
        <dbReference type="ARBA" id="ARBA00026104"/>
    </source>
</evidence>